<evidence type="ECO:0000313" key="2">
    <source>
        <dbReference type="Proteomes" id="UP001066276"/>
    </source>
</evidence>
<proteinExistence type="predicted"/>
<dbReference type="EMBL" id="JANPWB010000015">
    <property type="protein sequence ID" value="KAJ1087069.1"/>
    <property type="molecule type" value="Genomic_DNA"/>
</dbReference>
<sequence length="200" mass="22188">MGPSTGSAGGRQKQGLKAQHLDGEVEEGFNVFLNLLNFEKDILEWKVIINGNGFENGLKIFLGVQDHEQCGAAFYCTTRGFTPHMEIAYDHSHLVRLRLPMPDCHPQVVLPLSFPTALVSLAATLQWGAVGDYRCWPGTDTLLPACPRCVHHSAPSGPAWPVATDERIPRLQGCPGTRWAISRRPGITRIRCEHRRGRSR</sequence>
<dbReference type="Proteomes" id="UP001066276">
    <property type="component" value="Chromosome 11"/>
</dbReference>
<gene>
    <name evidence="1" type="ORF">NDU88_000263</name>
</gene>
<protein>
    <submittedName>
        <fullName evidence="1">Uncharacterized protein</fullName>
    </submittedName>
</protein>
<comment type="caution">
    <text evidence="1">The sequence shown here is derived from an EMBL/GenBank/DDBJ whole genome shotgun (WGS) entry which is preliminary data.</text>
</comment>
<organism evidence="1 2">
    <name type="scientific">Pleurodeles waltl</name>
    <name type="common">Iberian ribbed newt</name>
    <dbReference type="NCBI Taxonomy" id="8319"/>
    <lineage>
        <taxon>Eukaryota</taxon>
        <taxon>Metazoa</taxon>
        <taxon>Chordata</taxon>
        <taxon>Craniata</taxon>
        <taxon>Vertebrata</taxon>
        <taxon>Euteleostomi</taxon>
        <taxon>Amphibia</taxon>
        <taxon>Batrachia</taxon>
        <taxon>Caudata</taxon>
        <taxon>Salamandroidea</taxon>
        <taxon>Salamandridae</taxon>
        <taxon>Pleurodelinae</taxon>
        <taxon>Pleurodeles</taxon>
    </lineage>
</organism>
<reference evidence="1" key="1">
    <citation type="journal article" date="2022" name="bioRxiv">
        <title>Sequencing and chromosome-scale assembly of the giantPleurodeles waltlgenome.</title>
        <authorList>
            <person name="Brown T."/>
            <person name="Elewa A."/>
            <person name="Iarovenko S."/>
            <person name="Subramanian E."/>
            <person name="Araus A.J."/>
            <person name="Petzold A."/>
            <person name="Susuki M."/>
            <person name="Suzuki K.-i.T."/>
            <person name="Hayashi T."/>
            <person name="Toyoda A."/>
            <person name="Oliveira C."/>
            <person name="Osipova E."/>
            <person name="Leigh N.D."/>
            <person name="Simon A."/>
            <person name="Yun M.H."/>
        </authorList>
    </citation>
    <scope>NUCLEOTIDE SEQUENCE</scope>
    <source>
        <strain evidence="1">20211129_DDA</strain>
        <tissue evidence="1">Liver</tissue>
    </source>
</reference>
<keyword evidence="2" id="KW-1185">Reference proteome</keyword>
<dbReference type="AlphaFoldDB" id="A0AAV7L811"/>
<evidence type="ECO:0000313" key="1">
    <source>
        <dbReference type="EMBL" id="KAJ1087069.1"/>
    </source>
</evidence>
<accession>A0AAV7L811</accession>
<name>A0AAV7L811_PLEWA</name>